<evidence type="ECO:0000313" key="2">
    <source>
        <dbReference type="EMBL" id="KAK1316459.1"/>
    </source>
</evidence>
<reference evidence="2" key="2">
    <citation type="submission" date="2023-06" db="EMBL/GenBank/DDBJ databases">
        <authorList>
            <person name="Ma L."/>
            <person name="Liu K.-W."/>
            <person name="Li Z."/>
            <person name="Hsiao Y.-Y."/>
            <person name="Qi Y."/>
            <person name="Fu T."/>
            <person name="Tang G."/>
            <person name="Zhang D."/>
            <person name="Sun W.-H."/>
            <person name="Liu D.-K."/>
            <person name="Li Y."/>
            <person name="Chen G.-Z."/>
            <person name="Liu X.-D."/>
            <person name="Liao X.-Y."/>
            <person name="Jiang Y.-T."/>
            <person name="Yu X."/>
            <person name="Hao Y."/>
            <person name="Huang J."/>
            <person name="Zhao X.-W."/>
            <person name="Ke S."/>
            <person name="Chen Y.-Y."/>
            <person name="Wu W.-L."/>
            <person name="Hsu J.-L."/>
            <person name="Lin Y.-F."/>
            <person name="Huang M.-D."/>
            <person name="Li C.-Y."/>
            <person name="Huang L."/>
            <person name="Wang Z.-W."/>
            <person name="Zhao X."/>
            <person name="Zhong W.-Y."/>
            <person name="Peng D.-H."/>
            <person name="Ahmad S."/>
            <person name="Lan S."/>
            <person name="Zhang J.-S."/>
            <person name="Tsai W.-C."/>
            <person name="Van De Peer Y."/>
            <person name="Liu Z.-J."/>
        </authorList>
    </citation>
    <scope>NUCLEOTIDE SEQUENCE</scope>
    <source>
        <strain evidence="2">CP</strain>
        <tissue evidence="2">Leaves</tissue>
    </source>
</reference>
<reference evidence="2" key="1">
    <citation type="journal article" date="2023" name="Nat. Commun.">
        <title>Diploid and tetraploid genomes of Acorus and the evolution of monocots.</title>
        <authorList>
            <person name="Ma L."/>
            <person name="Liu K.W."/>
            <person name="Li Z."/>
            <person name="Hsiao Y.Y."/>
            <person name="Qi Y."/>
            <person name="Fu T."/>
            <person name="Tang G.D."/>
            <person name="Zhang D."/>
            <person name="Sun W.H."/>
            <person name="Liu D.K."/>
            <person name="Li Y."/>
            <person name="Chen G.Z."/>
            <person name="Liu X.D."/>
            <person name="Liao X.Y."/>
            <person name="Jiang Y.T."/>
            <person name="Yu X."/>
            <person name="Hao Y."/>
            <person name="Huang J."/>
            <person name="Zhao X.W."/>
            <person name="Ke S."/>
            <person name="Chen Y.Y."/>
            <person name="Wu W.L."/>
            <person name="Hsu J.L."/>
            <person name="Lin Y.F."/>
            <person name="Huang M.D."/>
            <person name="Li C.Y."/>
            <person name="Huang L."/>
            <person name="Wang Z.W."/>
            <person name="Zhao X."/>
            <person name="Zhong W.Y."/>
            <person name="Peng D.H."/>
            <person name="Ahmad S."/>
            <person name="Lan S."/>
            <person name="Zhang J.S."/>
            <person name="Tsai W.C."/>
            <person name="Van de Peer Y."/>
            <person name="Liu Z.J."/>
        </authorList>
    </citation>
    <scope>NUCLEOTIDE SEQUENCE</scope>
    <source>
        <strain evidence="2">CP</strain>
    </source>
</reference>
<dbReference type="Proteomes" id="UP001180020">
    <property type="component" value="Unassembled WGS sequence"/>
</dbReference>
<evidence type="ECO:0000256" key="1">
    <source>
        <dbReference type="SAM" id="MobiDB-lite"/>
    </source>
</evidence>
<name>A0AAV9ESQ8_ACOCL</name>
<feature type="region of interest" description="Disordered" evidence="1">
    <location>
        <begin position="168"/>
        <end position="206"/>
    </location>
</feature>
<protein>
    <submittedName>
        <fullName evidence="2">Uncharacterized protein</fullName>
    </submittedName>
</protein>
<organism evidence="2 3">
    <name type="scientific">Acorus calamus</name>
    <name type="common">Sweet flag</name>
    <dbReference type="NCBI Taxonomy" id="4465"/>
    <lineage>
        <taxon>Eukaryota</taxon>
        <taxon>Viridiplantae</taxon>
        <taxon>Streptophyta</taxon>
        <taxon>Embryophyta</taxon>
        <taxon>Tracheophyta</taxon>
        <taxon>Spermatophyta</taxon>
        <taxon>Magnoliopsida</taxon>
        <taxon>Liliopsida</taxon>
        <taxon>Acoraceae</taxon>
        <taxon>Acorus</taxon>
    </lineage>
</organism>
<keyword evidence="3" id="KW-1185">Reference proteome</keyword>
<dbReference type="EMBL" id="JAUJYO010000005">
    <property type="protein sequence ID" value="KAK1316459.1"/>
    <property type="molecule type" value="Genomic_DNA"/>
</dbReference>
<proteinExistence type="predicted"/>
<dbReference type="AlphaFoldDB" id="A0AAV9ESQ8"/>
<sequence length="222" mass="25308">MQQQQMMNAPTAVPHPILPDPLELRKRIIPLRPLDGLRNSIERSLHNLIAGDGGGDVEWAQVEETEELMRSRSLRKPHRMAREEQGLWWWVGEDGKAQEETVDACSIICCCSWSAWERERERYGERMYPSVSIAHSKYHFSKFPSIPFPSKSYHGTFTFHSQIRFQAGASPNGSDAPPATIEEPVKERESTTEVDAVRPSAAPPVDKDLKKDDIYFGFVWIS</sequence>
<accession>A0AAV9ESQ8</accession>
<comment type="caution">
    <text evidence="2">The sequence shown here is derived from an EMBL/GenBank/DDBJ whole genome shotgun (WGS) entry which is preliminary data.</text>
</comment>
<evidence type="ECO:0000313" key="3">
    <source>
        <dbReference type="Proteomes" id="UP001180020"/>
    </source>
</evidence>
<gene>
    <name evidence="2" type="ORF">QJS10_CPA05g00921</name>
</gene>